<organism evidence="4 5">
    <name type="scientific">Marinilabilia salmonicolor</name>
    <dbReference type="NCBI Taxonomy" id="989"/>
    <lineage>
        <taxon>Bacteria</taxon>
        <taxon>Pseudomonadati</taxon>
        <taxon>Bacteroidota</taxon>
        <taxon>Bacteroidia</taxon>
        <taxon>Marinilabiliales</taxon>
        <taxon>Marinilabiliaceae</taxon>
        <taxon>Marinilabilia</taxon>
    </lineage>
</organism>
<evidence type="ECO:0000259" key="3">
    <source>
        <dbReference type="Pfam" id="PF16344"/>
    </source>
</evidence>
<evidence type="ECO:0000313" key="4">
    <source>
        <dbReference type="EMBL" id="RCW33264.1"/>
    </source>
</evidence>
<keyword evidence="1" id="KW-0812">Transmembrane</keyword>
<proteinExistence type="predicted"/>
<gene>
    <name evidence="4" type="ORF">DFO77_11329</name>
</gene>
<dbReference type="InterPro" id="IPR006860">
    <property type="entry name" value="FecR"/>
</dbReference>
<dbReference type="Pfam" id="PF16344">
    <property type="entry name" value="FecR_C"/>
    <property type="match status" value="1"/>
</dbReference>
<dbReference type="Gene3D" id="2.60.120.1440">
    <property type="match status" value="1"/>
</dbReference>
<dbReference type="GO" id="GO:0016989">
    <property type="term" value="F:sigma factor antagonist activity"/>
    <property type="evidence" value="ECO:0007669"/>
    <property type="project" value="TreeGrafter"/>
</dbReference>
<sequence>MNKKQQQIFDDYLAGRGDRSSKRKFFRLFREESGISDLKKRMAEDWDAISFTNSHKDLSPILQKIHFLIRSDSENASGPKKMTRALKLFARIAAVLLLPLLVINALLFFFAEKPESEPTLVEIISPLGARVKTELPDGTITWLNSGSELSYYIPFENRNVQVKGNAFFDVKSDSLHPFTVRGNNAEVKVLGTRFNVEMWPEEDIVEVVLEEGVVEFKPDRCEQSFQMTPGEQLVFDNEKRKLTRKQVEPEIYSSWIDGKLLLRGENMVRTARELSRWFNVDVVVEDSTIYDYTFRGTFKDEKLEEILRLLKLTSPIDYVIEDNKQDSAGNFSRKKVIIQHQ</sequence>
<keyword evidence="1" id="KW-0472">Membrane</keyword>
<dbReference type="Gene3D" id="3.55.50.30">
    <property type="match status" value="1"/>
</dbReference>
<dbReference type="Pfam" id="PF04773">
    <property type="entry name" value="FecR"/>
    <property type="match status" value="1"/>
</dbReference>
<dbReference type="RefSeq" id="WP_106153918.1">
    <property type="nucleotide sequence ID" value="NZ_PVTS01000014.1"/>
</dbReference>
<dbReference type="OrthoDB" id="649666at2"/>
<feature type="domain" description="FecR protein" evidence="2">
    <location>
        <begin position="127"/>
        <end position="215"/>
    </location>
</feature>
<dbReference type="STRING" id="1168289.GCA_000259075_01273"/>
<dbReference type="PANTHER" id="PTHR30273:SF2">
    <property type="entry name" value="PROTEIN FECR"/>
    <property type="match status" value="1"/>
</dbReference>
<dbReference type="AlphaFoldDB" id="A0A2T0XCH1"/>
<feature type="domain" description="Protein FecR C-terminal" evidence="3">
    <location>
        <begin position="260"/>
        <end position="324"/>
    </location>
</feature>
<evidence type="ECO:0000256" key="1">
    <source>
        <dbReference type="SAM" id="Phobius"/>
    </source>
</evidence>
<keyword evidence="1" id="KW-1133">Transmembrane helix</keyword>
<protein>
    <submittedName>
        <fullName evidence="4">FecR family protein</fullName>
    </submittedName>
</protein>
<name>A0A2T0XCH1_9BACT</name>
<comment type="caution">
    <text evidence="4">The sequence shown here is derived from an EMBL/GenBank/DDBJ whole genome shotgun (WGS) entry which is preliminary data.</text>
</comment>
<keyword evidence="5" id="KW-1185">Reference proteome</keyword>
<evidence type="ECO:0000259" key="2">
    <source>
        <dbReference type="Pfam" id="PF04773"/>
    </source>
</evidence>
<accession>A0A2T0XCH1</accession>
<reference evidence="4 5" key="1">
    <citation type="submission" date="2018-07" db="EMBL/GenBank/DDBJ databases">
        <title>Freshwater and sediment microbial communities from various areas in North America, analyzing microbe dynamics in response to fracking.</title>
        <authorList>
            <person name="Lamendella R."/>
        </authorList>
    </citation>
    <scope>NUCLEOTIDE SEQUENCE [LARGE SCALE GENOMIC DNA]</scope>
    <source>
        <strain evidence="4 5">160A</strain>
    </source>
</reference>
<dbReference type="PANTHER" id="PTHR30273">
    <property type="entry name" value="PERIPLASMIC SIGNAL SENSOR AND SIGMA FACTOR ACTIVATOR FECR-RELATED"/>
    <property type="match status" value="1"/>
</dbReference>
<evidence type="ECO:0000313" key="5">
    <source>
        <dbReference type="Proteomes" id="UP000252733"/>
    </source>
</evidence>
<dbReference type="PIRSF" id="PIRSF018266">
    <property type="entry name" value="FecR"/>
    <property type="match status" value="1"/>
</dbReference>
<dbReference type="InterPro" id="IPR032508">
    <property type="entry name" value="FecR_C"/>
</dbReference>
<dbReference type="InterPro" id="IPR012373">
    <property type="entry name" value="Ferrdict_sens_TM"/>
</dbReference>
<feature type="transmembrane region" description="Helical" evidence="1">
    <location>
        <begin position="88"/>
        <end position="111"/>
    </location>
</feature>
<dbReference type="EMBL" id="QPIZ01000013">
    <property type="protein sequence ID" value="RCW33264.1"/>
    <property type="molecule type" value="Genomic_DNA"/>
</dbReference>
<dbReference type="Proteomes" id="UP000252733">
    <property type="component" value="Unassembled WGS sequence"/>
</dbReference>